<dbReference type="EMBL" id="JBBKTX010000121">
    <property type="protein sequence ID" value="MFK4754884.1"/>
    <property type="molecule type" value="Genomic_DNA"/>
</dbReference>
<feature type="non-terminal residue" evidence="2">
    <location>
        <position position="80"/>
    </location>
</feature>
<sequence>DTCNLQEYQSLPPSQIVPRLADKGIYLASESTFYRVLKKHQQLNHRGRAQSARTVPQPTSFTATGPNEVWTWDISYCPSE</sequence>
<dbReference type="Proteomes" id="UP001620597">
    <property type="component" value="Unassembled WGS sequence"/>
</dbReference>
<reference evidence="2 3" key="1">
    <citation type="submission" date="2024-03" db="EMBL/GenBank/DDBJ databases">
        <title>High-quality draft genome sequence of Oceanobacter sp. wDCs-4.</title>
        <authorList>
            <person name="Dong C."/>
        </authorList>
    </citation>
    <scope>NUCLEOTIDE SEQUENCE [LARGE SCALE GENOMIC DNA]</scope>
    <source>
        <strain evidence="3">wDCs-4</strain>
    </source>
</reference>
<organism evidence="2 3">
    <name type="scientific">Oceanobacter antarcticus</name>
    <dbReference type="NCBI Taxonomy" id="3133425"/>
    <lineage>
        <taxon>Bacteria</taxon>
        <taxon>Pseudomonadati</taxon>
        <taxon>Pseudomonadota</taxon>
        <taxon>Gammaproteobacteria</taxon>
        <taxon>Oceanospirillales</taxon>
        <taxon>Oceanospirillaceae</taxon>
        <taxon>Oceanobacter</taxon>
    </lineage>
</organism>
<evidence type="ECO:0000313" key="2">
    <source>
        <dbReference type="EMBL" id="MFK4754884.1"/>
    </source>
</evidence>
<feature type="non-terminal residue" evidence="2">
    <location>
        <position position="1"/>
    </location>
</feature>
<comment type="caution">
    <text evidence="2">The sequence shown here is derived from an EMBL/GenBank/DDBJ whole genome shotgun (WGS) entry which is preliminary data.</text>
</comment>
<gene>
    <name evidence="2" type="ORF">WG929_21055</name>
</gene>
<evidence type="ECO:0000313" key="3">
    <source>
        <dbReference type="Proteomes" id="UP001620597"/>
    </source>
</evidence>
<keyword evidence="3" id="KW-1185">Reference proteome</keyword>
<name>A0ABW8NPP4_9GAMM</name>
<protein>
    <submittedName>
        <fullName evidence="2">IS3 family transposase</fullName>
    </submittedName>
</protein>
<feature type="region of interest" description="Disordered" evidence="1">
    <location>
        <begin position="45"/>
        <end position="64"/>
    </location>
</feature>
<evidence type="ECO:0000256" key="1">
    <source>
        <dbReference type="SAM" id="MobiDB-lite"/>
    </source>
</evidence>
<accession>A0ABW8NPP4</accession>
<feature type="compositionally biased region" description="Polar residues" evidence="1">
    <location>
        <begin position="51"/>
        <end position="64"/>
    </location>
</feature>
<proteinExistence type="predicted"/>